<evidence type="ECO:0000256" key="4">
    <source>
        <dbReference type="ARBA" id="ARBA00022827"/>
    </source>
</evidence>
<dbReference type="SUPFAM" id="SSF47203">
    <property type="entry name" value="Acyl-CoA dehydrogenase C-terminal domain-like"/>
    <property type="match status" value="1"/>
</dbReference>
<dbReference type="EC" id="1.3.99.41" evidence="8"/>
<dbReference type="PANTHER" id="PTHR42803:SF1">
    <property type="entry name" value="BROAD-SPECIFICITY LINEAR ACYL-COA DEHYDROGENASE FADE5"/>
    <property type="match status" value="1"/>
</dbReference>
<dbReference type="InterPro" id="IPR009075">
    <property type="entry name" value="AcylCo_DH/oxidase_C"/>
</dbReference>
<dbReference type="GO" id="GO:0016627">
    <property type="term" value="F:oxidoreductase activity, acting on the CH-CH group of donors"/>
    <property type="evidence" value="ECO:0007669"/>
    <property type="project" value="InterPro"/>
</dbReference>
<evidence type="ECO:0000256" key="10">
    <source>
        <dbReference type="RuleBase" id="RU362125"/>
    </source>
</evidence>
<dbReference type="Pfam" id="PF02770">
    <property type="entry name" value="Acyl-CoA_dh_M"/>
    <property type="match status" value="1"/>
</dbReference>
<evidence type="ECO:0000256" key="9">
    <source>
        <dbReference type="ARBA" id="ARBA00069043"/>
    </source>
</evidence>
<comment type="similarity">
    <text evidence="2 10">Belongs to the acyl-CoA dehydrogenase family.</text>
</comment>
<dbReference type="InterPro" id="IPR037069">
    <property type="entry name" value="AcylCoA_DH/ox_N_sf"/>
</dbReference>
<dbReference type="PANTHER" id="PTHR42803">
    <property type="entry name" value="ACYL-COA DEHYDROGENASE"/>
    <property type="match status" value="1"/>
</dbReference>
<gene>
    <name evidence="15" type="ORF">DKT75_11845</name>
</gene>
<feature type="domain" description="Acyl-CoA oxidase/dehydrogenase middle" evidence="12">
    <location>
        <begin position="162"/>
        <end position="268"/>
    </location>
</feature>
<evidence type="ECO:0000259" key="12">
    <source>
        <dbReference type="Pfam" id="PF02770"/>
    </source>
</evidence>
<comment type="catalytic activity">
    <reaction evidence="6">
        <text>3-(methylsulfanyl)propanoyl-CoA + oxidized [electron-transfer flavoprotein] + H(+) = 3-(methylsulfanyl)acryloyl-CoA + reduced [electron-transfer flavoprotein]</text>
        <dbReference type="Rhea" id="RHEA:52612"/>
        <dbReference type="Rhea" id="RHEA-COMP:10685"/>
        <dbReference type="Rhea" id="RHEA-COMP:10686"/>
        <dbReference type="ChEBI" id="CHEBI:15378"/>
        <dbReference type="ChEBI" id="CHEBI:57692"/>
        <dbReference type="ChEBI" id="CHEBI:58307"/>
        <dbReference type="ChEBI" id="CHEBI:82815"/>
        <dbReference type="ChEBI" id="CHEBI:84994"/>
        <dbReference type="EC" id="1.3.99.41"/>
    </reaction>
    <physiologicalReaction direction="left-to-right" evidence="6">
        <dbReference type="Rhea" id="RHEA:52613"/>
    </physiologicalReaction>
</comment>
<keyword evidence="4 10" id="KW-0274">FAD</keyword>
<evidence type="ECO:0000259" key="14">
    <source>
        <dbReference type="Pfam" id="PF12806"/>
    </source>
</evidence>
<evidence type="ECO:0000256" key="1">
    <source>
        <dbReference type="ARBA" id="ARBA00001974"/>
    </source>
</evidence>
<dbReference type="AlphaFoldDB" id="A0A317CHF3"/>
<dbReference type="FunFam" id="2.40.110.10:FF:000031">
    <property type="entry name" value="Acyl-CoA dehydrogenase, putative"/>
    <property type="match status" value="1"/>
</dbReference>
<dbReference type="RefSeq" id="WP_109823648.1">
    <property type="nucleotide sequence ID" value="NZ_QGKL01000032.1"/>
</dbReference>
<evidence type="ECO:0000313" key="16">
    <source>
        <dbReference type="Proteomes" id="UP000245506"/>
    </source>
</evidence>
<keyword evidence="5 10" id="KW-0560">Oxidoreductase</keyword>
<dbReference type="Pfam" id="PF12806">
    <property type="entry name" value="Acyl-CoA_dh_C"/>
    <property type="match status" value="1"/>
</dbReference>
<organism evidence="15 16">
    <name type="scientific">Leucothrix arctica</name>
    <dbReference type="NCBI Taxonomy" id="1481894"/>
    <lineage>
        <taxon>Bacteria</taxon>
        <taxon>Pseudomonadati</taxon>
        <taxon>Pseudomonadota</taxon>
        <taxon>Gammaproteobacteria</taxon>
        <taxon>Thiotrichales</taxon>
        <taxon>Thiotrichaceae</taxon>
        <taxon>Leucothrix</taxon>
    </lineage>
</organism>
<evidence type="ECO:0000256" key="6">
    <source>
        <dbReference type="ARBA" id="ARBA00051388"/>
    </source>
</evidence>
<dbReference type="Gene3D" id="2.40.110.10">
    <property type="entry name" value="Butyryl-CoA Dehydrogenase, subunit A, domain 2"/>
    <property type="match status" value="1"/>
</dbReference>
<reference evidence="15 16" key="1">
    <citation type="submission" date="2018-05" db="EMBL/GenBank/DDBJ databases">
        <title>Leucothrix arctica sp. nov., isolated from Arctic seawater.</title>
        <authorList>
            <person name="Choi A."/>
            <person name="Baek K."/>
        </authorList>
    </citation>
    <scope>NUCLEOTIDE SEQUENCE [LARGE SCALE GENOMIC DNA]</scope>
    <source>
        <strain evidence="15 16">IMCC9719</strain>
    </source>
</reference>
<evidence type="ECO:0000256" key="7">
    <source>
        <dbReference type="ARBA" id="ARBA00058683"/>
    </source>
</evidence>
<dbReference type="Pfam" id="PF00441">
    <property type="entry name" value="Acyl-CoA_dh_1"/>
    <property type="match status" value="1"/>
</dbReference>
<dbReference type="InterPro" id="IPR013786">
    <property type="entry name" value="AcylCoA_DH/ox_N"/>
</dbReference>
<feature type="domain" description="Acyl-CoA dehydrogenase/oxidase N-terminal" evidence="13">
    <location>
        <begin position="78"/>
        <end position="156"/>
    </location>
</feature>
<dbReference type="EMBL" id="QGKL01000032">
    <property type="protein sequence ID" value="PWQ95720.1"/>
    <property type="molecule type" value="Genomic_DNA"/>
</dbReference>
<dbReference type="InterPro" id="IPR025878">
    <property type="entry name" value="Acyl-CoA_dh-like_C_dom"/>
</dbReference>
<evidence type="ECO:0000313" key="15">
    <source>
        <dbReference type="EMBL" id="PWQ95720.1"/>
    </source>
</evidence>
<evidence type="ECO:0000259" key="13">
    <source>
        <dbReference type="Pfam" id="PF02771"/>
    </source>
</evidence>
<evidence type="ECO:0000256" key="5">
    <source>
        <dbReference type="ARBA" id="ARBA00023002"/>
    </source>
</evidence>
<keyword evidence="3 10" id="KW-0285">Flavoprotein</keyword>
<comment type="function">
    <text evidence="7">Involved in the assimilation of dimethylsulphoniopropionate (DMSP), an important compound in the fixation of carbon in marine phytoplankton, by mediating the conversion of 3-(methylthio)propanoyl-CoA (MMPA-CoA) to 3-(methylthio)acryloyl-CoA (MTA-CoA).</text>
</comment>
<dbReference type="InterPro" id="IPR006091">
    <property type="entry name" value="Acyl-CoA_Oxase/DH_mid-dom"/>
</dbReference>
<protein>
    <recommendedName>
        <fullName evidence="9">3-methylmercaptopropionyl-CoA dehydrogenase</fullName>
        <ecNumber evidence="8">1.3.99.41</ecNumber>
    </recommendedName>
</protein>
<name>A0A317CHF3_9GAMM</name>
<keyword evidence="16" id="KW-1185">Reference proteome</keyword>
<dbReference type="Pfam" id="PF02771">
    <property type="entry name" value="Acyl-CoA_dh_N"/>
    <property type="match status" value="1"/>
</dbReference>
<comment type="cofactor">
    <cofactor evidence="1 10">
        <name>FAD</name>
        <dbReference type="ChEBI" id="CHEBI:57692"/>
    </cofactor>
</comment>
<proteinExistence type="inferred from homology"/>
<dbReference type="InterPro" id="IPR046373">
    <property type="entry name" value="Acyl-CoA_Oxase/DH_mid-dom_sf"/>
</dbReference>
<dbReference type="InterPro" id="IPR009100">
    <property type="entry name" value="AcylCoA_DH/oxidase_NM_dom_sf"/>
</dbReference>
<evidence type="ECO:0000256" key="3">
    <source>
        <dbReference type="ARBA" id="ARBA00022630"/>
    </source>
</evidence>
<dbReference type="SUPFAM" id="SSF56645">
    <property type="entry name" value="Acyl-CoA dehydrogenase NM domain-like"/>
    <property type="match status" value="1"/>
</dbReference>
<evidence type="ECO:0000256" key="2">
    <source>
        <dbReference type="ARBA" id="ARBA00009347"/>
    </source>
</evidence>
<dbReference type="GO" id="GO:0050660">
    <property type="term" value="F:flavin adenine dinucleotide binding"/>
    <property type="evidence" value="ECO:0007669"/>
    <property type="project" value="InterPro"/>
</dbReference>
<accession>A0A317CHF3</accession>
<dbReference type="InterPro" id="IPR052166">
    <property type="entry name" value="Diverse_Acyl-CoA_DH"/>
</dbReference>
<feature type="domain" description="Acetyl-CoA dehydrogenase-like C-terminal" evidence="14">
    <location>
        <begin position="464"/>
        <end position="589"/>
    </location>
</feature>
<sequence length="594" mass="64480">MSNYVAPTKELQFVMKELADIESIAKFPGFEEATPDMIEAILEEAGKLATHVLDPINLSGDQQGAKLVDGKVQAADGFKEAYQQFAESGWTSVNMPEQYGGQGLPFLIQSAATELWNASNASFALCPLLTAGAVESLIAHGSDELNAIYLEHMVSGNWTGTMNLTEPQAGSDLAAVRTQATPEGDHYKIKGQKIYITWGDHEMSENIVHLVLARLPDAPEGVKGISLFLVPKFMVNADGSLGERNDAYAISLEHKMGIHASPTCVMSFGDNDGAIGYLIGEENNGLACMFTMMNHARLEVGMQGVGISDRAYQHAVSYAKERTQGHAHGHEGRVAIINHPDVRRMLMQMRSLTEAARAISFMSSHAHDVSHNSPDAEERAYYSRRLGLLTPVSKAWCTEVGMEVTSLGVQVHGGMGYMQETGAEQYMRDARIFPIYEGTNGIQANDLVGRKLLRDKGVAVNELIAELTEFTEQASGHENSEIATIATMFTDSLHAFEDATLYLLETGSKDPNIAAAAAFNYMMCMGVMTGGWLMTKSAVAAQAEIDGGNTDAFYTSKVTTARFYAEQMLPRVLAHKTAVLNGEESTMTMAVDAF</sequence>
<dbReference type="InterPro" id="IPR036250">
    <property type="entry name" value="AcylCo_DH-like_C"/>
</dbReference>
<dbReference type="Proteomes" id="UP000245506">
    <property type="component" value="Unassembled WGS sequence"/>
</dbReference>
<feature type="domain" description="Acyl-CoA dehydrogenase/oxidase C-terminal" evidence="11">
    <location>
        <begin position="283"/>
        <end position="447"/>
    </location>
</feature>
<evidence type="ECO:0000256" key="8">
    <source>
        <dbReference type="ARBA" id="ARBA00066694"/>
    </source>
</evidence>
<evidence type="ECO:0000259" key="11">
    <source>
        <dbReference type="Pfam" id="PF00441"/>
    </source>
</evidence>
<comment type="caution">
    <text evidence="15">The sequence shown here is derived from an EMBL/GenBank/DDBJ whole genome shotgun (WGS) entry which is preliminary data.</text>
</comment>
<dbReference type="Gene3D" id="1.10.540.10">
    <property type="entry name" value="Acyl-CoA dehydrogenase/oxidase, N-terminal domain"/>
    <property type="match status" value="1"/>
</dbReference>
<dbReference type="Gene3D" id="1.20.140.10">
    <property type="entry name" value="Butyryl-CoA Dehydrogenase, subunit A, domain 3"/>
    <property type="match status" value="1"/>
</dbReference>
<dbReference type="OrthoDB" id="9764895at2"/>